<keyword evidence="1" id="KW-1133">Transmembrane helix</keyword>
<protein>
    <recommendedName>
        <fullName evidence="5">LPXTG-motif cell wall anchor domain-containing protein</fullName>
    </recommendedName>
</protein>
<keyword evidence="1" id="KW-0472">Membrane</keyword>
<evidence type="ECO:0000313" key="4">
    <source>
        <dbReference type="Proteomes" id="UP000182126"/>
    </source>
</evidence>
<evidence type="ECO:0000256" key="1">
    <source>
        <dbReference type="SAM" id="Phobius"/>
    </source>
</evidence>
<name>A0A1H1Q4F0_9MICO</name>
<dbReference type="Proteomes" id="UP000182126">
    <property type="component" value="Chromosome I"/>
</dbReference>
<proteinExistence type="predicted"/>
<feature type="chain" id="PRO_5009257298" description="LPXTG-motif cell wall anchor domain-containing protein" evidence="2">
    <location>
        <begin position="27"/>
        <end position="211"/>
    </location>
</feature>
<sequence length="211" mass="21132">MRRRGVAALFAAPLLLAVAVPSVARAEPTSEVIQGDVLRLVSIADWDSAGGLLPGQPVQWDVEVSADAEEPGRIRIGVRATGDARLRVDIALCSEPWGASGCASGSTVVRDDWSIPRDGAEVPVTEIAHSETAHLRLAIALDPADGAGTTEVQVVAHGAGETVLAGPGGGLATTGPSPGIAPLIVAAGLVVVGGAALGAGRRRSGGGEVPR</sequence>
<organism evidence="3 4">
    <name type="scientific">Microbacterium paraoxydans</name>
    <dbReference type="NCBI Taxonomy" id="199592"/>
    <lineage>
        <taxon>Bacteria</taxon>
        <taxon>Bacillati</taxon>
        <taxon>Actinomycetota</taxon>
        <taxon>Actinomycetes</taxon>
        <taxon>Micrococcales</taxon>
        <taxon>Microbacteriaceae</taxon>
        <taxon>Microbacterium</taxon>
    </lineage>
</organism>
<dbReference type="AlphaFoldDB" id="A0A1H1Q4F0"/>
<accession>A0A1H1Q4F0</accession>
<dbReference type="EMBL" id="LT629770">
    <property type="protein sequence ID" value="SDS18391.1"/>
    <property type="molecule type" value="Genomic_DNA"/>
</dbReference>
<gene>
    <name evidence="3" type="ORF">SAMN04489809_1275</name>
</gene>
<keyword evidence="1" id="KW-0812">Transmembrane</keyword>
<feature type="signal peptide" evidence="2">
    <location>
        <begin position="1"/>
        <end position="26"/>
    </location>
</feature>
<feature type="transmembrane region" description="Helical" evidence="1">
    <location>
        <begin position="180"/>
        <end position="199"/>
    </location>
</feature>
<evidence type="ECO:0008006" key="5">
    <source>
        <dbReference type="Google" id="ProtNLM"/>
    </source>
</evidence>
<evidence type="ECO:0000313" key="3">
    <source>
        <dbReference type="EMBL" id="SDS18391.1"/>
    </source>
</evidence>
<evidence type="ECO:0000256" key="2">
    <source>
        <dbReference type="SAM" id="SignalP"/>
    </source>
</evidence>
<keyword evidence="2" id="KW-0732">Signal</keyword>
<reference evidence="3 4" key="1">
    <citation type="submission" date="2016-10" db="EMBL/GenBank/DDBJ databases">
        <authorList>
            <person name="de Groot N.N."/>
        </authorList>
    </citation>
    <scope>NUCLEOTIDE SEQUENCE [LARGE SCALE GENOMIC DNA]</scope>
    <source>
        <strain evidence="3 4">DSM 15019</strain>
    </source>
</reference>